<protein>
    <submittedName>
        <fullName evidence="1">Uncharacterized protein</fullName>
    </submittedName>
</protein>
<organism evidence="1 2">
    <name type="scientific">Brachionus plicatilis</name>
    <name type="common">Marine rotifer</name>
    <name type="synonym">Brachionus muelleri</name>
    <dbReference type="NCBI Taxonomy" id="10195"/>
    <lineage>
        <taxon>Eukaryota</taxon>
        <taxon>Metazoa</taxon>
        <taxon>Spiralia</taxon>
        <taxon>Gnathifera</taxon>
        <taxon>Rotifera</taxon>
        <taxon>Eurotatoria</taxon>
        <taxon>Monogononta</taxon>
        <taxon>Pseudotrocha</taxon>
        <taxon>Ploima</taxon>
        <taxon>Brachionidae</taxon>
        <taxon>Brachionus</taxon>
    </lineage>
</organism>
<name>A0A3M7RL93_BRAPC</name>
<dbReference type="AlphaFoldDB" id="A0A3M7RL93"/>
<evidence type="ECO:0000313" key="1">
    <source>
        <dbReference type="EMBL" id="RNA24336.1"/>
    </source>
</evidence>
<dbReference type="EMBL" id="REGN01003144">
    <property type="protein sequence ID" value="RNA24336.1"/>
    <property type="molecule type" value="Genomic_DNA"/>
</dbReference>
<gene>
    <name evidence="1" type="ORF">BpHYR1_035382</name>
</gene>
<reference evidence="1 2" key="1">
    <citation type="journal article" date="2018" name="Sci. Rep.">
        <title>Genomic signatures of local adaptation to the degree of environmental predictability in rotifers.</title>
        <authorList>
            <person name="Franch-Gras L."/>
            <person name="Hahn C."/>
            <person name="Garcia-Roger E.M."/>
            <person name="Carmona M.J."/>
            <person name="Serra M."/>
            <person name="Gomez A."/>
        </authorList>
    </citation>
    <scope>NUCLEOTIDE SEQUENCE [LARGE SCALE GENOMIC DNA]</scope>
    <source>
        <strain evidence="1">HYR1</strain>
    </source>
</reference>
<accession>A0A3M7RL93</accession>
<keyword evidence="2" id="KW-1185">Reference proteome</keyword>
<proteinExistence type="predicted"/>
<evidence type="ECO:0000313" key="2">
    <source>
        <dbReference type="Proteomes" id="UP000276133"/>
    </source>
</evidence>
<comment type="caution">
    <text evidence="1">The sequence shown here is derived from an EMBL/GenBank/DDBJ whole genome shotgun (WGS) entry which is preliminary data.</text>
</comment>
<sequence>MQPKSFLTQESVNNRKISMKSFSLYKVLNQDMSNYRLHCLDNRISCLKYTRRTKSQTSSFRPCNKN</sequence>
<dbReference type="Proteomes" id="UP000276133">
    <property type="component" value="Unassembled WGS sequence"/>
</dbReference>